<dbReference type="Pfam" id="PF02788">
    <property type="entry name" value="RuBisCO_large_N"/>
    <property type="match status" value="1"/>
</dbReference>
<accession>A0A2G2YRY1</accession>
<evidence type="ECO:0000256" key="13">
    <source>
        <dbReference type="ARBA" id="ARBA00023300"/>
    </source>
</evidence>
<dbReference type="PANTHER" id="PTHR42704:SF15">
    <property type="entry name" value="RIBULOSE BISPHOSPHATE CARBOXYLASE LARGE CHAIN"/>
    <property type="match status" value="1"/>
</dbReference>
<evidence type="ECO:0000256" key="7">
    <source>
        <dbReference type="ARBA" id="ARBA00022567"/>
    </source>
</evidence>
<keyword evidence="6" id="KW-0602">Photosynthesis</keyword>
<feature type="domain" description="Ribulose bisphosphate carboxylase large subunit ferrodoxin-like N-terminal" evidence="17">
    <location>
        <begin position="31"/>
        <end position="82"/>
    </location>
</feature>
<keyword evidence="9" id="KW-0560">Oxidoreductase</keyword>
<evidence type="ECO:0000256" key="2">
    <source>
        <dbReference type="ARBA" id="ARBA00006204"/>
    </source>
</evidence>
<dbReference type="PANTHER" id="PTHR42704">
    <property type="entry name" value="RIBULOSE BISPHOSPHATE CARBOXYLASE"/>
    <property type="match status" value="1"/>
</dbReference>
<comment type="catalytic activity">
    <reaction evidence="15">
        <text>D-ribulose 1,5-bisphosphate + O2 = 2-phosphoglycolate + (2R)-3-phosphoglycerate + 2 H(+)</text>
        <dbReference type="Rhea" id="RHEA:36631"/>
        <dbReference type="ChEBI" id="CHEBI:15378"/>
        <dbReference type="ChEBI" id="CHEBI:15379"/>
        <dbReference type="ChEBI" id="CHEBI:57870"/>
        <dbReference type="ChEBI" id="CHEBI:58033"/>
        <dbReference type="ChEBI" id="CHEBI:58272"/>
    </reaction>
</comment>
<dbReference type="GO" id="GO:0009507">
    <property type="term" value="C:chloroplast"/>
    <property type="evidence" value="ECO:0007669"/>
    <property type="project" value="UniProtKB-SubCell"/>
</dbReference>
<protein>
    <recommendedName>
        <fullName evidence="4">Ribulose bisphosphate carboxylase large chain</fullName>
        <ecNumber evidence="3">4.1.1.39</ecNumber>
    </recommendedName>
</protein>
<keyword evidence="11" id="KW-0601">Photorespiration</keyword>
<keyword evidence="12" id="KW-0456">Lyase</keyword>
<comment type="catalytic activity">
    <reaction evidence="16">
        <text>2 (2R)-3-phosphoglycerate + 2 H(+) = D-ribulose 1,5-bisphosphate + CO2 + H2O</text>
        <dbReference type="Rhea" id="RHEA:23124"/>
        <dbReference type="ChEBI" id="CHEBI:15377"/>
        <dbReference type="ChEBI" id="CHEBI:15378"/>
        <dbReference type="ChEBI" id="CHEBI:16526"/>
        <dbReference type="ChEBI" id="CHEBI:57870"/>
        <dbReference type="ChEBI" id="CHEBI:58272"/>
        <dbReference type="EC" id="4.1.1.39"/>
    </reaction>
</comment>
<dbReference type="GO" id="GO:0016984">
    <property type="term" value="F:ribulose-bisphosphate carboxylase activity"/>
    <property type="evidence" value="ECO:0007669"/>
    <property type="project" value="UniProtKB-EC"/>
</dbReference>
<organism evidence="18 19">
    <name type="scientific">Capsicum annuum</name>
    <name type="common">Capsicum pepper</name>
    <dbReference type="NCBI Taxonomy" id="4072"/>
    <lineage>
        <taxon>Eukaryota</taxon>
        <taxon>Viridiplantae</taxon>
        <taxon>Streptophyta</taxon>
        <taxon>Embryophyta</taxon>
        <taxon>Tracheophyta</taxon>
        <taxon>Spermatophyta</taxon>
        <taxon>Magnoliopsida</taxon>
        <taxon>eudicotyledons</taxon>
        <taxon>Gunneridae</taxon>
        <taxon>Pentapetalae</taxon>
        <taxon>asterids</taxon>
        <taxon>lamiids</taxon>
        <taxon>Solanales</taxon>
        <taxon>Solanaceae</taxon>
        <taxon>Solanoideae</taxon>
        <taxon>Capsiceae</taxon>
        <taxon>Capsicum</taxon>
    </lineage>
</organism>
<keyword evidence="8" id="KW-0934">Plastid</keyword>
<dbReference type="InterPro" id="IPR033966">
    <property type="entry name" value="RuBisCO"/>
</dbReference>
<evidence type="ECO:0000256" key="10">
    <source>
        <dbReference type="ARBA" id="ARBA00023033"/>
    </source>
</evidence>
<comment type="caution">
    <text evidence="18">The sequence shown here is derived from an EMBL/GenBank/DDBJ whole genome shotgun (WGS) entry which is preliminary data.</text>
</comment>
<dbReference type="STRING" id="4072.A0A2G2YRY1"/>
<dbReference type="EMBL" id="AYRZ02000009">
    <property type="protein sequence ID" value="PHT72500.1"/>
    <property type="molecule type" value="Genomic_DNA"/>
</dbReference>
<evidence type="ECO:0000256" key="12">
    <source>
        <dbReference type="ARBA" id="ARBA00023239"/>
    </source>
</evidence>
<evidence type="ECO:0000256" key="15">
    <source>
        <dbReference type="ARBA" id="ARBA00048059"/>
    </source>
</evidence>
<dbReference type="AlphaFoldDB" id="A0A2G2YRY1"/>
<proteinExistence type="inferred from homology"/>
<comment type="similarity">
    <text evidence="2">Belongs to the RuBisCO large chain family. Type I subfamily.</text>
</comment>
<keyword evidence="19" id="KW-1185">Reference proteome</keyword>
<gene>
    <name evidence="18" type="ORF">T459_23285</name>
</gene>
<sequence>MSCREGFMSPQIETKASVGFKDGVKEYKLIYYTPEYQIKDTNILAAFQVTLEPRVPPKEEGVAVAAKTSTGTWTAVKDLGRPITQADAFKARHKRNNRTAGDRNNRYLQFTEDFCQTLPEDSQDLPLSQEQNGRIWLDAVGGLSRYGYAYGLPQRTFRKFYSELEGLNSFQDDESRETILDLKQ</sequence>
<evidence type="ECO:0000256" key="5">
    <source>
        <dbReference type="ARBA" id="ARBA00022528"/>
    </source>
</evidence>
<evidence type="ECO:0000313" key="19">
    <source>
        <dbReference type="Proteomes" id="UP000222542"/>
    </source>
</evidence>
<evidence type="ECO:0000256" key="6">
    <source>
        <dbReference type="ARBA" id="ARBA00022531"/>
    </source>
</evidence>
<evidence type="ECO:0000256" key="3">
    <source>
        <dbReference type="ARBA" id="ARBA00012287"/>
    </source>
</evidence>
<dbReference type="InterPro" id="IPR036422">
    <property type="entry name" value="RuBisCO_lsu_N_sf"/>
</dbReference>
<dbReference type="Gene3D" id="3.30.70.150">
    <property type="entry name" value="RuBisCO large subunit, N-terminal domain"/>
    <property type="match status" value="1"/>
</dbReference>
<comment type="function">
    <text evidence="14">RuBisCO catalyzes two reactions: the carboxylation of D-ribulose 1,5-bisphosphate, the primary event in carbon dioxide fixation, as well as the oxidative fragmentation of the pentose substrate in the photorespiration process. Both reactions occur simultaneously and in competition at the same active site.</text>
</comment>
<evidence type="ECO:0000259" key="17">
    <source>
        <dbReference type="Pfam" id="PF02788"/>
    </source>
</evidence>
<keyword evidence="13" id="KW-0120">Carbon dioxide fixation</keyword>
<reference evidence="18 19" key="1">
    <citation type="journal article" date="2014" name="Nat. Genet.">
        <title>Genome sequence of the hot pepper provides insights into the evolution of pungency in Capsicum species.</title>
        <authorList>
            <person name="Kim S."/>
            <person name="Park M."/>
            <person name="Yeom S.I."/>
            <person name="Kim Y.M."/>
            <person name="Lee J.M."/>
            <person name="Lee H.A."/>
            <person name="Seo E."/>
            <person name="Choi J."/>
            <person name="Cheong K."/>
            <person name="Kim K.T."/>
            <person name="Jung K."/>
            <person name="Lee G.W."/>
            <person name="Oh S.K."/>
            <person name="Bae C."/>
            <person name="Kim S.B."/>
            <person name="Lee H.Y."/>
            <person name="Kim S.Y."/>
            <person name="Kim M.S."/>
            <person name="Kang B.C."/>
            <person name="Jo Y.D."/>
            <person name="Yang H.B."/>
            <person name="Jeong H.J."/>
            <person name="Kang W.H."/>
            <person name="Kwon J.K."/>
            <person name="Shin C."/>
            <person name="Lim J.Y."/>
            <person name="Park J.H."/>
            <person name="Huh J.H."/>
            <person name="Kim J.S."/>
            <person name="Kim B.D."/>
            <person name="Cohen O."/>
            <person name="Paran I."/>
            <person name="Suh M.C."/>
            <person name="Lee S.B."/>
            <person name="Kim Y.K."/>
            <person name="Shin Y."/>
            <person name="Noh S.J."/>
            <person name="Park J."/>
            <person name="Seo Y.S."/>
            <person name="Kwon S.Y."/>
            <person name="Kim H.A."/>
            <person name="Park J.M."/>
            <person name="Kim H.J."/>
            <person name="Choi S.B."/>
            <person name="Bosland P.W."/>
            <person name="Reeves G."/>
            <person name="Jo S.H."/>
            <person name="Lee B.W."/>
            <person name="Cho H.T."/>
            <person name="Choi H.S."/>
            <person name="Lee M.S."/>
            <person name="Yu Y."/>
            <person name="Do Choi Y."/>
            <person name="Park B.S."/>
            <person name="van Deynze A."/>
            <person name="Ashrafi H."/>
            <person name="Hill T."/>
            <person name="Kim W.T."/>
            <person name="Pai H.S."/>
            <person name="Ahn H.K."/>
            <person name="Yeam I."/>
            <person name="Giovannoni J.J."/>
            <person name="Rose J.K."/>
            <person name="Sorensen I."/>
            <person name="Lee S.J."/>
            <person name="Kim R.W."/>
            <person name="Choi I.Y."/>
            <person name="Choi B.S."/>
            <person name="Lim J.S."/>
            <person name="Lee Y.H."/>
            <person name="Choi D."/>
        </authorList>
    </citation>
    <scope>NUCLEOTIDE SEQUENCE [LARGE SCALE GENOMIC DNA]</scope>
    <source>
        <strain evidence="19">cv. CM334</strain>
    </source>
</reference>
<dbReference type="EC" id="4.1.1.39" evidence="3"/>
<evidence type="ECO:0000256" key="14">
    <source>
        <dbReference type="ARBA" id="ARBA00025664"/>
    </source>
</evidence>
<evidence type="ECO:0000256" key="16">
    <source>
        <dbReference type="ARBA" id="ARBA00049469"/>
    </source>
</evidence>
<dbReference type="Proteomes" id="UP000222542">
    <property type="component" value="Unassembled WGS sequence"/>
</dbReference>
<dbReference type="Gramene" id="PHT72500">
    <property type="protein sequence ID" value="PHT72500"/>
    <property type="gene ID" value="T459_23285"/>
</dbReference>
<evidence type="ECO:0000256" key="4">
    <source>
        <dbReference type="ARBA" id="ARBA00017725"/>
    </source>
</evidence>
<evidence type="ECO:0000313" key="18">
    <source>
        <dbReference type="EMBL" id="PHT72500.1"/>
    </source>
</evidence>
<dbReference type="GO" id="GO:0009853">
    <property type="term" value="P:photorespiration"/>
    <property type="evidence" value="ECO:0007669"/>
    <property type="project" value="UniProtKB-KW"/>
</dbReference>
<name>A0A2G2YRY1_CAPAN</name>
<keyword evidence="10" id="KW-0503">Monooxygenase</keyword>
<comment type="subcellular location">
    <subcellularLocation>
        <location evidence="1">Plastid</location>
        <location evidence="1">Chloroplast</location>
    </subcellularLocation>
</comment>
<dbReference type="GO" id="GO:0019253">
    <property type="term" value="P:reductive pentose-phosphate cycle"/>
    <property type="evidence" value="ECO:0007669"/>
    <property type="project" value="UniProtKB-KW"/>
</dbReference>
<evidence type="ECO:0000256" key="1">
    <source>
        <dbReference type="ARBA" id="ARBA00004229"/>
    </source>
</evidence>
<keyword evidence="7" id="KW-0113">Calvin cycle</keyword>
<reference evidence="18 19" key="2">
    <citation type="journal article" date="2017" name="Genome Biol.">
        <title>New reference genome sequences of hot pepper reveal the massive evolution of plant disease-resistance genes by retroduplication.</title>
        <authorList>
            <person name="Kim S."/>
            <person name="Park J."/>
            <person name="Yeom S.I."/>
            <person name="Kim Y.M."/>
            <person name="Seo E."/>
            <person name="Kim K.T."/>
            <person name="Kim M.S."/>
            <person name="Lee J.M."/>
            <person name="Cheong K."/>
            <person name="Shin H.S."/>
            <person name="Kim S.B."/>
            <person name="Han K."/>
            <person name="Lee J."/>
            <person name="Park M."/>
            <person name="Lee H.A."/>
            <person name="Lee H.Y."/>
            <person name="Lee Y."/>
            <person name="Oh S."/>
            <person name="Lee J.H."/>
            <person name="Choi E."/>
            <person name="Choi E."/>
            <person name="Lee S.E."/>
            <person name="Jeon J."/>
            <person name="Kim H."/>
            <person name="Choi G."/>
            <person name="Song H."/>
            <person name="Lee J."/>
            <person name="Lee S.C."/>
            <person name="Kwon J.K."/>
            <person name="Lee H.Y."/>
            <person name="Koo N."/>
            <person name="Hong Y."/>
            <person name="Kim R.W."/>
            <person name="Kang W.H."/>
            <person name="Huh J.H."/>
            <person name="Kang B.C."/>
            <person name="Yang T.J."/>
            <person name="Lee Y.H."/>
            <person name="Bennetzen J.L."/>
            <person name="Choi D."/>
        </authorList>
    </citation>
    <scope>NUCLEOTIDE SEQUENCE [LARGE SCALE GENOMIC DNA]</scope>
    <source>
        <strain evidence="19">cv. CM334</strain>
    </source>
</reference>
<evidence type="ECO:0000256" key="11">
    <source>
        <dbReference type="ARBA" id="ARBA00023238"/>
    </source>
</evidence>
<dbReference type="GO" id="GO:0004497">
    <property type="term" value="F:monooxygenase activity"/>
    <property type="evidence" value="ECO:0007669"/>
    <property type="project" value="UniProtKB-KW"/>
</dbReference>
<keyword evidence="5" id="KW-0150">Chloroplast</keyword>
<evidence type="ECO:0000256" key="8">
    <source>
        <dbReference type="ARBA" id="ARBA00022640"/>
    </source>
</evidence>
<dbReference type="InterPro" id="IPR017443">
    <property type="entry name" value="RuBisCO_lsu_fd_N"/>
</dbReference>
<dbReference type="SUPFAM" id="SSF54966">
    <property type="entry name" value="RuBisCO, large subunit, small (N-terminal) domain"/>
    <property type="match status" value="1"/>
</dbReference>
<evidence type="ECO:0000256" key="9">
    <source>
        <dbReference type="ARBA" id="ARBA00023002"/>
    </source>
</evidence>